<dbReference type="VEuPathDB" id="FungiDB:PLEOSDRAFT_163488"/>
<dbReference type="Gene3D" id="3.40.50.12780">
    <property type="entry name" value="N-terminal domain of ligase-like"/>
    <property type="match status" value="1"/>
</dbReference>
<feature type="transmembrane region" description="Helical" evidence="1">
    <location>
        <begin position="610"/>
        <end position="635"/>
    </location>
</feature>
<dbReference type="InterPro" id="IPR052979">
    <property type="entry name" value="Adenylate-forming_domain"/>
</dbReference>
<dbReference type="PANTHER" id="PTHR33927">
    <property type="entry name" value="TRANSMEMBRANE PROTEIN"/>
    <property type="match status" value="1"/>
</dbReference>
<dbReference type="HOGENOM" id="CLU_005562_2_0_1"/>
<dbReference type="InParanoid" id="A0A067NFN7"/>
<keyword evidence="1" id="KW-0812">Transmembrane</keyword>
<dbReference type="EMBL" id="KL198014">
    <property type="protein sequence ID" value="KDQ22596.1"/>
    <property type="molecule type" value="Genomic_DNA"/>
</dbReference>
<feature type="domain" description="AMP-dependent synthetase/ligase" evidence="2">
    <location>
        <begin position="47"/>
        <end position="390"/>
    </location>
</feature>
<dbReference type="AlphaFoldDB" id="A0A067NFN7"/>
<reference evidence="4" key="1">
    <citation type="journal article" date="2014" name="Proc. Natl. Acad. Sci. U.S.A.">
        <title>Extensive sampling of basidiomycete genomes demonstrates inadequacy of the white-rot/brown-rot paradigm for wood decay fungi.</title>
        <authorList>
            <person name="Riley R."/>
            <person name="Salamov A.A."/>
            <person name="Brown D.W."/>
            <person name="Nagy L.G."/>
            <person name="Floudas D."/>
            <person name="Held B.W."/>
            <person name="Levasseur A."/>
            <person name="Lombard V."/>
            <person name="Morin E."/>
            <person name="Otillar R."/>
            <person name="Lindquist E.A."/>
            <person name="Sun H."/>
            <person name="LaButti K.M."/>
            <person name="Schmutz J."/>
            <person name="Jabbour D."/>
            <person name="Luo H."/>
            <person name="Baker S.E."/>
            <person name="Pisabarro A.G."/>
            <person name="Walton J.D."/>
            <person name="Blanchette R.A."/>
            <person name="Henrissat B."/>
            <person name="Martin F."/>
            <person name="Cullen D."/>
            <person name="Hibbett D.S."/>
            <person name="Grigoriev I.V."/>
        </authorList>
    </citation>
    <scope>NUCLEOTIDE SEQUENCE [LARGE SCALE GENOMIC DNA]</scope>
    <source>
        <strain evidence="4">PC15</strain>
    </source>
</reference>
<sequence>MPGSLPHDHAAGAHSLDALSPSDQLFFRTHSFGPTKEPPSLCIHHAFESHAASHPESLAIMTSDVSGASESVTYSELDRRANVLAQHLRDVHDVVPGRRVCFLVERSVDMVVGILGILKSGAAYILLDGNVVDYSTLDHVLRDGDVTLYSRKFLPKASTTTSGSICLEDVLNANENSKCAKPADYSKPDDTAYIFYNSTEDGQVAHKGVPVLHRHVINVVCLAPGNIEMAPGRSVSQIMDVSTSLAAWEILGSLANGCTLCLGSRDSNDWPTVVRKADIVIATPSMLAAYESADYPNVKVIAVVSDRCSQALADKWAANGVHLYVGCALTEIAIINTMASEYHILGQALSIGKPLPNNNVYVLQSGADGLRPLALGDPGVIWVGGMGLTKSSINIDDDKYKLDPFLADGSYMVNTGKSGRWHPDGTLECLGSETTTMVGEAETNDGDLATIGRELLAKDSTNTLFQTPGHQHFNLPLTVGYGTSEKTAAGLDSSASSSTIEKGHEVFWAGYEDDGIPDKTQGKFMRNLRHQVFSLYRRLFGIVFIVNMAILIATFVQGEPNAMQLGQIVIGNIFCSVLMRQEHVINAFFAVFTAVPPSWPMAIRRVCARVYGIGGIHSGAAVSGTVWLIVFAVQATRELVSGGPTSVATLVVTYCILLLLISIICCAYPAFRIAKHNNFERTHRFFGWTVTALVWAQVILLTNDYKSAETSLGSALVSSPPFWLVVVLTCSIIYPWLHLRKVPVRAEILSSHAVRLYFDYVTPDPGTFTRVSDNPLFEWHGFATIAQPGQKGYSMVVSRAGDWTSKQIGDPPKELWVRGIPTCGVMSIVPIFRRVVLVATGSGIGPITPWILQSRHPVKLLWTAPDVRKTFGDKLVDSLLDACPDTVIYDTRKHGKPDMVKLTYRLVREFDAEAVIIISNQKLTVKVVYGMMSRGIPAFGAIWDS</sequence>
<feature type="transmembrane region" description="Helical" evidence="1">
    <location>
        <begin position="683"/>
        <end position="702"/>
    </location>
</feature>
<dbReference type="InterPro" id="IPR042099">
    <property type="entry name" value="ANL_N_sf"/>
</dbReference>
<feature type="transmembrane region" description="Helical" evidence="1">
    <location>
        <begin position="535"/>
        <end position="556"/>
    </location>
</feature>
<dbReference type="Pfam" id="PF00501">
    <property type="entry name" value="AMP-binding"/>
    <property type="match status" value="1"/>
</dbReference>
<keyword evidence="1" id="KW-1133">Transmembrane helix</keyword>
<feature type="transmembrane region" description="Helical" evidence="1">
    <location>
        <begin position="722"/>
        <end position="739"/>
    </location>
</feature>
<dbReference type="Proteomes" id="UP000027073">
    <property type="component" value="Unassembled WGS sequence"/>
</dbReference>
<evidence type="ECO:0000256" key="1">
    <source>
        <dbReference type="SAM" id="Phobius"/>
    </source>
</evidence>
<dbReference type="PANTHER" id="PTHR33927:SF5">
    <property type="entry name" value="ENZYME, PUTATIVE (AFU_ORTHOLOGUE AFUA_8G01222)-RELATED"/>
    <property type="match status" value="1"/>
</dbReference>
<evidence type="ECO:0000259" key="2">
    <source>
        <dbReference type="Pfam" id="PF00501"/>
    </source>
</evidence>
<name>A0A067NFN7_PLEO1</name>
<keyword evidence="1" id="KW-0472">Membrane</keyword>
<gene>
    <name evidence="3" type="ORF">PLEOSDRAFT_163488</name>
</gene>
<protein>
    <recommendedName>
        <fullName evidence="2">AMP-dependent synthetase/ligase domain-containing protein</fullName>
    </recommendedName>
</protein>
<dbReference type="SUPFAM" id="SSF56801">
    <property type="entry name" value="Acetyl-CoA synthetase-like"/>
    <property type="match status" value="1"/>
</dbReference>
<dbReference type="InterPro" id="IPR000873">
    <property type="entry name" value="AMP-dep_synth/lig_dom"/>
</dbReference>
<proteinExistence type="predicted"/>
<evidence type="ECO:0000313" key="4">
    <source>
        <dbReference type="Proteomes" id="UP000027073"/>
    </source>
</evidence>
<feature type="transmembrane region" description="Helical" evidence="1">
    <location>
        <begin position="647"/>
        <end position="671"/>
    </location>
</feature>
<evidence type="ECO:0000313" key="3">
    <source>
        <dbReference type="EMBL" id="KDQ22596.1"/>
    </source>
</evidence>
<accession>A0A067NFN7</accession>
<dbReference type="OrthoDB" id="3142841at2759"/>
<organism evidence="3 4">
    <name type="scientific">Pleurotus ostreatus (strain PC15)</name>
    <name type="common">Oyster mushroom</name>
    <dbReference type="NCBI Taxonomy" id="1137138"/>
    <lineage>
        <taxon>Eukaryota</taxon>
        <taxon>Fungi</taxon>
        <taxon>Dikarya</taxon>
        <taxon>Basidiomycota</taxon>
        <taxon>Agaricomycotina</taxon>
        <taxon>Agaricomycetes</taxon>
        <taxon>Agaricomycetidae</taxon>
        <taxon>Agaricales</taxon>
        <taxon>Pleurotineae</taxon>
        <taxon>Pleurotaceae</taxon>
        <taxon>Pleurotus</taxon>
    </lineage>
</organism>